<feature type="domain" description="AAA" evidence="1">
    <location>
        <begin position="18"/>
        <end position="133"/>
    </location>
</feature>
<organism evidence="3 4">
    <name type="scientific">Candidatus Proximibacter danicus</name>
    <dbReference type="NCBI Taxonomy" id="2954365"/>
    <lineage>
        <taxon>Bacteria</taxon>
        <taxon>Pseudomonadati</taxon>
        <taxon>Pseudomonadota</taxon>
        <taxon>Betaproteobacteria</taxon>
        <taxon>Candidatus Proximibacter</taxon>
    </lineage>
</organism>
<dbReference type="PANTHER" id="PTHR43566:SF2">
    <property type="entry name" value="DUF4143 DOMAIN-CONTAINING PROTEIN"/>
    <property type="match status" value="1"/>
</dbReference>
<accession>A0A9D7K3H8</accession>
<dbReference type="GO" id="GO:0005524">
    <property type="term" value="F:ATP binding"/>
    <property type="evidence" value="ECO:0007669"/>
    <property type="project" value="UniProtKB-KW"/>
</dbReference>
<dbReference type="SUPFAM" id="SSF52540">
    <property type="entry name" value="P-loop containing nucleoside triphosphate hydrolases"/>
    <property type="match status" value="1"/>
</dbReference>
<dbReference type="AlphaFoldDB" id="A0A9D7K3H8"/>
<dbReference type="PANTHER" id="PTHR43566">
    <property type="entry name" value="CONSERVED PROTEIN"/>
    <property type="match status" value="1"/>
</dbReference>
<evidence type="ECO:0000313" key="3">
    <source>
        <dbReference type="EMBL" id="MBK8524784.1"/>
    </source>
</evidence>
<protein>
    <submittedName>
        <fullName evidence="3">ATP-binding protein</fullName>
    </submittedName>
</protein>
<feature type="domain" description="DUF4143" evidence="2">
    <location>
        <begin position="175"/>
        <end position="334"/>
    </location>
</feature>
<dbReference type="Proteomes" id="UP000886689">
    <property type="component" value="Unassembled WGS sequence"/>
</dbReference>
<reference evidence="3" key="1">
    <citation type="submission" date="2020-10" db="EMBL/GenBank/DDBJ databases">
        <title>Connecting structure to function with the recovery of over 1000 high-quality activated sludge metagenome-assembled genomes encoding full-length rRNA genes using long-read sequencing.</title>
        <authorList>
            <person name="Singleton C.M."/>
            <person name="Petriglieri F."/>
            <person name="Kristensen J.M."/>
            <person name="Kirkegaard R.H."/>
            <person name="Michaelsen T.Y."/>
            <person name="Andersen M.H."/>
            <person name="Karst S.M."/>
            <person name="Dueholm M.S."/>
            <person name="Nielsen P.H."/>
            <person name="Albertsen M."/>
        </authorList>
    </citation>
    <scope>NUCLEOTIDE SEQUENCE</scope>
    <source>
        <strain evidence="3">Hirt_18-Q3-R61-65_BATAC.395</strain>
    </source>
</reference>
<dbReference type="InterPro" id="IPR025420">
    <property type="entry name" value="DUF4143"/>
</dbReference>
<dbReference type="EMBL" id="JADJUC010000013">
    <property type="protein sequence ID" value="MBK8524784.1"/>
    <property type="molecule type" value="Genomic_DNA"/>
</dbReference>
<name>A0A9D7K3H8_9PROT</name>
<keyword evidence="3" id="KW-0547">Nucleotide-binding</keyword>
<dbReference type="InterPro" id="IPR041682">
    <property type="entry name" value="AAA_14"/>
</dbReference>
<evidence type="ECO:0000313" key="4">
    <source>
        <dbReference type="Proteomes" id="UP000886689"/>
    </source>
</evidence>
<sequence length="388" mass="43244">MLPRSITPTLQRLATGFPVLAITGPRQSGKTPLARALFADKPYVSLEDPVERAFATEDPRGFLARFTEGAVFDEAQRWPELFSHLQGMVDADRRPGRFVLTGSQQFGLLAGVTQSLAGRVGMTRLLPLAATEIPSIFGQQSTADTAMLTGGYPALHTQPINPSDWFASYIATYVERDVRQILNIQNLSTFQRFLRLCAGRTGQLLNVTALAGETGITTATTRNWLSVLESSDLIHLLPPYHRNFGKRLVKAPKLYFLDTGLACWLLGIRSEEVLALHPMRGALFENWVVGEFLKTRYNRGQPADLYFWRDNNGLEADLIFECGNRLQMVEIKSGQTITSDTIRAGQRATRMAENDALPPWLIYGGEESLERSGIRVFGWHNFQSAIPE</sequence>
<keyword evidence="3" id="KW-0067">ATP-binding</keyword>
<gene>
    <name evidence="3" type="ORF">IPL58_12265</name>
</gene>
<dbReference type="InterPro" id="IPR027417">
    <property type="entry name" value="P-loop_NTPase"/>
</dbReference>
<dbReference type="Pfam" id="PF13635">
    <property type="entry name" value="DUF4143"/>
    <property type="match status" value="1"/>
</dbReference>
<dbReference type="Pfam" id="PF13173">
    <property type="entry name" value="AAA_14"/>
    <property type="match status" value="1"/>
</dbReference>
<comment type="caution">
    <text evidence="3">The sequence shown here is derived from an EMBL/GenBank/DDBJ whole genome shotgun (WGS) entry which is preliminary data.</text>
</comment>
<proteinExistence type="predicted"/>
<evidence type="ECO:0000259" key="1">
    <source>
        <dbReference type="Pfam" id="PF13173"/>
    </source>
</evidence>
<evidence type="ECO:0000259" key="2">
    <source>
        <dbReference type="Pfam" id="PF13635"/>
    </source>
</evidence>